<keyword evidence="1" id="KW-0472">Membrane</keyword>
<evidence type="ECO:0008006" key="4">
    <source>
        <dbReference type="Google" id="ProtNLM"/>
    </source>
</evidence>
<organism evidence="2 3">
    <name type="scientific">Pristionchus mayeri</name>
    <dbReference type="NCBI Taxonomy" id="1317129"/>
    <lineage>
        <taxon>Eukaryota</taxon>
        <taxon>Metazoa</taxon>
        <taxon>Ecdysozoa</taxon>
        <taxon>Nematoda</taxon>
        <taxon>Chromadorea</taxon>
        <taxon>Rhabditida</taxon>
        <taxon>Rhabditina</taxon>
        <taxon>Diplogasteromorpha</taxon>
        <taxon>Diplogasteroidea</taxon>
        <taxon>Neodiplogasteridae</taxon>
        <taxon>Pristionchus</taxon>
    </lineage>
</organism>
<keyword evidence="3" id="KW-1185">Reference proteome</keyword>
<protein>
    <recommendedName>
        <fullName evidence="4">G protein-coupled receptor</fullName>
    </recommendedName>
</protein>
<reference evidence="3" key="1">
    <citation type="submission" date="2022-10" db="EMBL/GenBank/DDBJ databases">
        <title>Genome assembly of Pristionchus species.</title>
        <authorList>
            <person name="Yoshida K."/>
            <person name="Sommer R.J."/>
        </authorList>
    </citation>
    <scope>NUCLEOTIDE SEQUENCE [LARGE SCALE GENOMIC DNA]</scope>
    <source>
        <strain evidence="3">RS5460</strain>
    </source>
</reference>
<proteinExistence type="predicted"/>
<gene>
    <name evidence="2" type="ORF">PMAYCL1PPCAC_32854</name>
</gene>
<evidence type="ECO:0000313" key="2">
    <source>
        <dbReference type="EMBL" id="GMR62659.1"/>
    </source>
</evidence>
<feature type="non-terminal residue" evidence="2">
    <location>
        <position position="1"/>
    </location>
</feature>
<feature type="non-terminal residue" evidence="2">
    <location>
        <position position="95"/>
    </location>
</feature>
<accession>A0AAN5DGB7</accession>
<evidence type="ECO:0000313" key="3">
    <source>
        <dbReference type="Proteomes" id="UP001328107"/>
    </source>
</evidence>
<sequence>GSCIIRLCFFSIARNSKIERNFFIVGLSSLVCSLPYMAAMVFIFLDMSFGISDGYDRVTVIFQMPWLSDLKYLRLAPMLIEQLNSQCNQEDLLQI</sequence>
<comment type="caution">
    <text evidence="2">The sequence shown here is derived from an EMBL/GenBank/DDBJ whole genome shotgun (WGS) entry which is preliminary data.</text>
</comment>
<dbReference type="AlphaFoldDB" id="A0AAN5DGB7"/>
<feature type="transmembrane region" description="Helical" evidence="1">
    <location>
        <begin position="21"/>
        <end position="45"/>
    </location>
</feature>
<keyword evidence="1" id="KW-1133">Transmembrane helix</keyword>
<evidence type="ECO:0000256" key="1">
    <source>
        <dbReference type="SAM" id="Phobius"/>
    </source>
</evidence>
<keyword evidence="1" id="KW-0812">Transmembrane</keyword>
<dbReference type="EMBL" id="BTRK01000006">
    <property type="protein sequence ID" value="GMR62659.1"/>
    <property type="molecule type" value="Genomic_DNA"/>
</dbReference>
<dbReference type="Proteomes" id="UP001328107">
    <property type="component" value="Unassembled WGS sequence"/>
</dbReference>
<name>A0AAN5DGB7_9BILA</name>